<protein>
    <recommendedName>
        <fullName evidence="2">DUF4842 domain-containing protein</fullName>
    </recommendedName>
</protein>
<dbReference type="RefSeq" id="WP_109414628.1">
    <property type="nucleotide sequence ID" value="NZ_QEAS01000003.1"/>
</dbReference>
<dbReference type="NCBIfam" id="TIGR04456">
    <property type="entry name" value="LruC_dom"/>
    <property type="match status" value="1"/>
</dbReference>
<evidence type="ECO:0000256" key="1">
    <source>
        <dbReference type="SAM" id="SignalP"/>
    </source>
</evidence>
<dbReference type="OrthoDB" id="1204817at2"/>
<feature type="signal peptide" evidence="1">
    <location>
        <begin position="1"/>
        <end position="20"/>
    </location>
</feature>
<dbReference type="Pfam" id="PF16130">
    <property type="entry name" value="DUF4842"/>
    <property type="match status" value="1"/>
</dbReference>
<evidence type="ECO:0000313" key="4">
    <source>
        <dbReference type="Proteomes" id="UP000245647"/>
    </source>
</evidence>
<organism evidence="3 4">
    <name type="scientific">Pararcticibacter amylolyticus</name>
    <dbReference type="NCBI Taxonomy" id="2173175"/>
    <lineage>
        <taxon>Bacteria</taxon>
        <taxon>Pseudomonadati</taxon>
        <taxon>Bacteroidota</taxon>
        <taxon>Sphingobacteriia</taxon>
        <taxon>Sphingobacteriales</taxon>
        <taxon>Sphingobacteriaceae</taxon>
        <taxon>Pararcticibacter</taxon>
    </lineage>
</organism>
<comment type="caution">
    <text evidence="3">The sequence shown here is derived from an EMBL/GenBank/DDBJ whole genome shotgun (WGS) entry which is preliminary data.</text>
</comment>
<sequence length="710" mass="75606">MTRYLLITASLLFFMVSSCTKDTGDTVSEDLESISIPEGFNWENSREVSFTIGVSDARFEEAIHVISIYDADPLAGGSLIARGAASLINSFNVKLALRTSLNAVYIVKTAPDGTSVTEKVAVNGALVSLSISSEASGKAVMQAKSSAATSATETPCTRSITVSGDYNLGTDNEVICVSASNITVGFNFNASSTVRITGNNVRINYANLNNNSKLIISSGVTVSAGSINLNSASTYFENNGTVTFDGGFSLNGILTNNGNFAVNGNLDLNSSGTFTNNGTITVSSSFQSSSNNTALNGGKITTNDSFRLNSGTFINNCFLYAKNEYHNNGTMRNYGYVRVDRISYLNSGELGLYNTAMFSSANLTMNTGIRGYGTASLVKVSGVSTINSGAVSGNVVYCDQNGIETNYGTFSGGAKTGCDLYIPVSSCNTEGNGTAPIADRDGDKVADAIDQYPDDPTKAFNNYYPSNSPDAQSTLAFEDTWPSKGDYDLNDVVIGYRYMIVTDANNKVVQVNATYNLIASGGTNHNGFGIEFPVKRSEVADVTGGTLETGQDKAVILVFSDSRNEQSAWNTIPGEPSAPVKTYNISFNVTSKPQINSFGLGAYNPFIWNHSLSRGVETHLAGKSSTALANTSLFGTQDDRTGSGKYYVTATGLPWAIDVPQSSFSYPAESKDISKTYLYFARWAASGGANYTDWYSNTASGYRQNSFIYK</sequence>
<feature type="domain" description="DUF4842" evidence="2">
    <location>
        <begin position="506"/>
        <end position="695"/>
    </location>
</feature>
<proteinExistence type="predicted"/>
<dbReference type="InterPro" id="IPR031025">
    <property type="entry name" value="LruC_dom"/>
</dbReference>
<dbReference type="EMBL" id="QEAS01000003">
    <property type="protein sequence ID" value="PWG81682.1"/>
    <property type="molecule type" value="Genomic_DNA"/>
</dbReference>
<keyword evidence="1" id="KW-0732">Signal</keyword>
<dbReference type="InterPro" id="IPR032295">
    <property type="entry name" value="DUF4842"/>
</dbReference>
<dbReference type="PROSITE" id="PS51257">
    <property type="entry name" value="PROKAR_LIPOPROTEIN"/>
    <property type="match status" value="1"/>
</dbReference>
<feature type="chain" id="PRO_5015657043" description="DUF4842 domain-containing protein" evidence="1">
    <location>
        <begin position="21"/>
        <end position="710"/>
    </location>
</feature>
<accession>A0A2U2PK84</accession>
<reference evidence="3 4" key="1">
    <citation type="submission" date="2018-04" db="EMBL/GenBank/DDBJ databases">
        <title>Pedobacter chongqingensis sp. nov., isolated from a rottenly hemp rope.</title>
        <authorList>
            <person name="Cai Y."/>
        </authorList>
    </citation>
    <scope>NUCLEOTIDE SEQUENCE [LARGE SCALE GENOMIC DNA]</scope>
    <source>
        <strain evidence="3 4">FJ4-8</strain>
    </source>
</reference>
<name>A0A2U2PK84_9SPHI</name>
<evidence type="ECO:0000313" key="3">
    <source>
        <dbReference type="EMBL" id="PWG81682.1"/>
    </source>
</evidence>
<evidence type="ECO:0000259" key="2">
    <source>
        <dbReference type="Pfam" id="PF16130"/>
    </source>
</evidence>
<dbReference type="AlphaFoldDB" id="A0A2U2PK84"/>
<dbReference type="Proteomes" id="UP000245647">
    <property type="component" value="Unassembled WGS sequence"/>
</dbReference>
<keyword evidence="4" id="KW-1185">Reference proteome</keyword>
<gene>
    <name evidence="3" type="ORF">DDR33_04725</name>
</gene>